<feature type="domain" description="AAA" evidence="1">
    <location>
        <begin position="5"/>
        <end position="179"/>
    </location>
</feature>
<gene>
    <name evidence="2" type="ORF">GCM10010394_54410</name>
</gene>
<reference evidence="2 3" key="1">
    <citation type="journal article" date="2019" name="Int. J. Syst. Evol. Microbiol.">
        <title>The Global Catalogue of Microorganisms (GCM) 10K type strain sequencing project: providing services to taxonomists for standard genome sequencing and annotation.</title>
        <authorList>
            <consortium name="The Broad Institute Genomics Platform"/>
            <consortium name="The Broad Institute Genome Sequencing Center for Infectious Disease"/>
            <person name="Wu L."/>
            <person name="Ma J."/>
        </authorList>
    </citation>
    <scope>NUCLEOTIDE SEQUENCE [LARGE SCALE GENOMIC DNA]</scope>
    <source>
        <strain evidence="2 3">JCM 5067</strain>
    </source>
</reference>
<sequence length="263" mass="28773">MWVGVGKGKGGAGCTVGALELAYAATRRTRAGRPRRVGYIDLDPQGNATDVLEPASRAVGIKDVLAPTDPVPLAQAFVATSWPNVSVAPADRFLANREMDMTAEGLTVLRRARLSGEMDNQFDDIVIDLPRHLGRLSTAGLLGIEHLFITARPTLWGAQGAEEMRYTAQRISYRGNPELMTSGFIVSGYEPGEDSDRIVGEMRKRFGRLLLSPPVPRREKVPEAIESYHTPCREYGDSALVAVANAYQSFYDRTLALHSGEER</sequence>
<accession>A0ABN1GRI5</accession>
<dbReference type="Pfam" id="PF13614">
    <property type="entry name" value="AAA_31"/>
    <property type="match status" value="1"/>
</dbReference>
<dbReference type="InterPro" id="IPR050678">
    <property type="entry name" value="DNA_Partitioning_ATPase"/>
</dbReference>
<keyword evidence="3" id="KW-1185">Reference proteome</keyword>
<evidence type="ECO:0000259" key="1">
    <source>
        <dbReference type="Pfam" id="PF13614"/>
    </source>
</evidence>
<protein>
    <submittedName>
        <fullName evidence="2">ParA family protein</fullName>
    </submittedName>
</protein>
<dbReference type="SUPFAM" id="SSF52540">
    <property type="entry name" value="P-loop containing nucleoside triphosphate hydrolases"/>
    <property type="match status" value="1"/>
</dbReference>
<dbReference type="PANTHER" id="PTHR13696">
    <property type="entry name" value="P-LOOP CONTAINING NUCLEOSIDE TRIPHOSPHATE HYDROLASE"/>
    <property type="match status" value="1"/>
</dbReference>
<evidence type="ECO:0000313" key="2">
    <source>
        <dbReference type="EMBL" id="GAA0617351.1"/>
    </source>
</evidence>
<name>A0ABN1GRI5_9ACTN</name>
<dbReference type="InterPro" id="IPR027417">
    <property type="entry name" value="P-loop_NTPase"/>
</dbReference>
<dbReference type="InterPro" id="IPR025669">
    <property type="entry name" value="AAA_dom"/>
</dbReference>
<proteinExistence type="predicted"/>
<dbReference type="PANTHER" id="PTHR13696:SF99">
    <property type="entry name" value="COBYRINIC ACID AC-DIAMIDE SYNTHASE"/>
    <property type="match status" value="1"/>
</dbReference>
<organism evidence="2 3">
    <name type="scientific">Streptomyces crystallinus</name>
    <dbReference type="NCBI Taxonomy" id="68191"/>
    <lineage>
        <taxon>Bacteria</taxon>
        <taxon>Bacillati</taxon>
        <taxon>Actinomycetota</taxon>
        <taxon>Actinomycetes</taxon>
        <taxon>Kitasatosporales</taxon>
        <taxon>Streptomycetaceae</taxon>
        <taxon>Streptomyces</taxon>
    </lineage>
</organism>
<evidence type="ECO:0000313" key="3">
    <source>
        <dbReference type="Proteomes" id="UP001500668"/>
    </source>
</evidence>
<dbReference type="EMBL" id="BAAACA010000038">
    <property type="protein sequence ID" value="GAA0617351.1"/>
    <property type="molecule type" value="Genomic_DNA"/>
</dbReference>
<dbReference type="Gene3D" id="3.40.50.300">
    <property type="entry name" value="P-loop containing nucleotide triphosphate hydrolases"/>
    <property type="match status" value="1"/>
</dbReference>
<dbReference type="Proteomes" id="UP001500668">
    <property type="component" value="Unassembled WGS sequence"/>
</dbReference>
<comment type="caution">
    <text evidence="2">The sequence shown here is derived from an EMBL/GenBank/DDBJ whole genome shotgun (WGS) entry which is preliminary data.</text>
</comment>